<dbReference type="FunFam" id="1.20.1560.10:FF:000011">
    <property type="entry name" value="Multidrug ABC transporter ATP-binding protein"/>
    <property type="match status" value="1"/>
</dbReference>
<dbReference type="EC" id="3.6.3.-" evidence="14"/>
<feature type="domain" description="ABC transmembrane type-1" evidence="13">
    <location>
        <begin position="19"/>
        <end position="301"/>
    </location>
</feature>
<keyword evidence="4 11" id="KW-0812">Transmembrane</keyword>
<dbReference type="InterPro" id="IPR036640">
    <property type="entry name" value="ABC1_TM_sf"/>
</dbReference>
<dbReference type="GO" id="GO:0005886">
    <property type="term" value="C:plasma membrane"/>
    <property type="evidence" value="ECO:0007669"/>
    <property type="project" value="UniProtKB-SubCell"/>
</dbReference>
<dbReference type="SMART" id="SM00382">
    <property type="entry name" value="AAA"/>
    <property type="match status" value="1"/>
</dbReference>
<dbReference type="AlphaFoldDB" id="A0A644TPL4"/>
<feature type="transmembrane region" description="Helical" evidence="11">
    <location>
        <begin position="238"/>
        <end position="260"/>
    </location>
</feature>
<evidence type="ECO:0000259" key="12">
    <source>
        <dbReference type="PROSITE" id="PS50893"/>
    </source>
</evidence>
<evidence type="ECO:0000256" key="10">
    <source>
        <dbReference type="ARBA" id="ARBA00023136"/>
    </source>
</evidence>
<comment type="caution">
    <text evidence="14">The sequence shown here is derived from an EMBL/GenBank/DDBJ whole genome shotgun (WGS) entry which is preliminary data.</text>
</comment>
<proteinExistence type="predicted"/>
<dbReference type="InterPro" id="IPR039421">
    <property type="entry name" value="Type_1_exporter"/>
</dbReference>
<accession>A0A644TPL4</accession>
<dbReference type="NCBIfam" id="TIGR02203">
    <property type="entry name" value="MsbA_lipidA"/>
    <property type="match status" value="1"/>
</dbReference>
<dbReference type="GO" id="GO:0034040">
    <property type="term" value="F:ATPase-coupled lipid transmembrane transporter activity"/>
    <property type="evidence" value="ECO:0007669"/>
    <property type="project" value="InterPro"/>
</dbReference>
<evidence type="ECO:0000313" key="14">
    <source>
        <dbReference type="EMBL" id="MPL68928.1"/>
    </source>
</evidence>
<dbReference type="PROSITE" id="PS00211">
    <property type="entry name" value="ABC_TRANSPORTER_1"/>
    <property type="match status" value="1"/>
</dbReference>
<dbReference type="CDD" id="cd18552">
    <property type="entry name" value="ABC_6TM_MsbA_like"/>
    <property type="match status" value="1"/>
</dbReference>
<evidence type="ECO:0000259" key="13">
    <source>
        <dbReference type="PROSITE" id="PS50929"/>
    </source>
</evidence>
<evidence type="ECO:0000256" key="9">
    <source>
        <dbReference type="ARBA" id="ARBA00023055"/>
    </source>
</evidence>
<keyword evidence="14" id="KW-0378">Hydrolase</keyword>
<comment type="subcellular location">
    <subcellularLocation>
        <location evidence="1">Cell membrane</location>
        <topology evidence="1">Multi-pass membrane protein</topology>
    </subcellularLocation>
</comment>
<evidence type="ECO:0000256" key="2">
    <source>
        <dbReference type="ARBA" id="ARBA00022448"/>
    </source>
</evidence>
<feature type="domain" description="ABC transporter" evidence="12">
    <location>
        <begin position="335"/>
        <end position="569"/>
    </location>
</feature>
<dbReference type="EMBL" id="VSSQ01000044">
    <property type="protein sequence ID" value="MPL68928.1"/>
    <property type="molecule type" value="Genomic_DNA"/>
</dbReference>
<keyword evidence="2" id="KW-0813">Transport</keyword>
<dbReference type="Gene3D" id="1.20.1560.10">
    <property type="entry name" value="ABC transporter type 1, transmembrane domain"/>
    <property type="match status" value="1"/>
</dbReference>
<reference evidence="14" key="1">
    <citation type="submission" date="2019-08" db="EMBL/GenBank/DDBJ databases">
        <authorList>
            <person name="Kucharzyk K."/>
            <person name="Murdoch R.W."/>
            <person name="Higgins S."/>
            <person name="Loffler F."/>
        </authorList>
    </citation>
    <scope>NUCLEOTIDE SEQUENCE</scope>
</reference>
<keyword evidence="5" id="KW-0547">Nucleotide-binding</keyword>
<gene>
    <name evidence="14" type="ORF">SDC9_14661</name>
</gene>
<keyword evidence="6 14" id="KW-0067">ATP-binding</keyword>
<dbReference type="InterPro" id="IPR027417">
    <property type="entry name" value="P-loop_NTPase"/>
</dbReference>
<feature type="transmembrane region" description="Helical" evidence="11">
    <location>
        <begin position="266"/>
        <end position="284"/>
    </location>
</feature>
<dbReference type="Pfam" id="PF00664">
    <property type="entry name" value="ABC_membrane"/>
    <property type="match status" value="1"/>
</dbReference>
<dbReference type="PANTHER" id="PTHR43394:SF1">
    <property type="entry name" value="ATP-BINDING CASSETTE SUB-FAMILY B MEMBER 10, MITOCHONDRIAL"/>
    <property type="match status" value="1"/>
</dbReference>
<dbReference type="InterPro" id="IPR017871">
    <property type="entry name" value="ABC_transporter-like_CS"/>
</dbReference>
<dbReference type="GO" id="GO:0005524">
    <property type="term" value="F:ATP binding"/>
    <property type="evidence" value="ECO:0007669"/>
    <property type="project" value="UniProtKB-KW"/>
</dbReference>
<dbReference type="FunFam" id="3.40.50.300:FF:000218">
    <property type="entry name" value="Multidrug ABC transporter ATP-binding protein"/>
    <property type="match status" value="1"/>
</dbReference>
<evidence type="ECO:0000256" key="7">
    <source>
        <dbReference type="ARBA" id="ARBA00022967"/>
    </source>
</evidence>
<keyword evidence="10 11" id="KW-0472">Membrane</keyword>
<evidence type="ECO:0000256" key="6">
    <source>
        <dbReference type="ARBA" id="ARBA00022840"/>
    </source>
</evidence>
<dbReference type="SUPFAM" id="SSF90123">
    <property type="entry name" value="ABC transporter transmembrane region"/>
    <property type="match status" value="1"/>
</dbReference>
<keyword evidence="9" id="KW-0445">Lipid transport</keyword>
<keyword evidence="3" id="KW-1003">Cell membrane</keyword>
<dbReference type="PANTHER" id="PTHR43394">
    <property type="entry name" value="ATP-DEPENDENT PERMEASE MDL1, MITOCHONDRIAL"/>
    <property type="match status" value="1"/>
</dbReference>
<protein>
    <submittedName>
        <fullName evidence="14">Putative multidrug export ATP-binding/permease protein</fullName>
        <ecNumber evidence="14">3.6.3.-</ecNumber>
    </submittedName>
</protein>
<dbReference type="GO" id="GO:0015421">
    <property type="term" value="F:ABC-type oligopeptide transporter activity"/>
    <property type="evidence" value="ECO:0007669"/>
    <property type="project" value="TreeGrafter"/>
</dbReference>
<dbReference type="SUPFAM" id="SSF52540">
    <property type="entry name" value="P-loop containing nucleoside triphosphate hydrolases"/>
    <property type="match status" value="1"/>
</dbReference>
<evidence type="ECO:0000256" key="3">
    <source>
        <dbReference type="ARBA" id="ARBA00022475"/>
    </source>
</evidence>
<dbReference type="InterPro" id="IPR003593">
    <property type="entry name" value="AAA+_ATPase"/>
</dbReference>
<feature type="transmembrane region" description="Helical" evidence="11">
    <location>
        <begin position="57"/>
        <end position="75"/>
    </location>
</feature>
<dbReference type="InterPro" id="IPR011917">
    <property type="entry name" value="ABC_transpr_lipidA"/>
</dbReference>
<dbReference type="CDD" id="cd03251">
    <property type="entry name" value="ABCC_MsbA"/>
    <property type="match status" value="1"/>
</dbReference>
<sequence>MKIYLRLLQYIKPYMPRLVLAVICIIFASASTLYVPWILKDVIDEVLTQKDMVKLNTIAAGIIAIYFLRGIFFYGQTYLMSFIGQRVVIDIREGIYRHMQRLELAYYEKRKTGTLMSYITNDVAALQGALIDSLIEMVTEGMILIGSVAAMFYLDWKLSLLTFITMPLIAHTMKIFGRKMRSASATLQERTADITSVLQESISAVRVIKSFVREDFEIKRFNRENISNFRAQMRTAQLTATLTPMIEFLAAIGVTVIIWLGGREVIEGQLTAGALIAFLIYAVNISNPVKRLSRVYSNIQKALAAADRIFAVLDTEPEIQDAPDAVALPPIKGHVTFDKVGFAYKEGEPVLKNVDIDAAPGQMVAIVGPSGAGKTTIANLIPRFYDVTEGCITIDDFDIRTVTVASLREQIGIVPQETVLFNGTVYDNILYGDLNASEEQVIAASKAGNAHKFITDMPEGYQTQIGERGSKLSGGQRQRIAIARAILKNPQVLILDEATSALDTESEQLVQEALDKLMIGRTSFVIAHRLSTVQRADMILVMEKGQIVERGTHEALLEQGGLYSKLHQVQFKTNE</sequence>
<evidence type="ECO:0000256" key="8">
    <source>
        <dbReference type="ARBA" id="ARBA00022989"/>
    </source>
</evidence>
<dbReference type="Gene3D" id="3.40.50.300">
    <property type="entry name" value="P-loop containing nucleotide triphosphate hydrolases"/>
    <property type="match status" value="1"/>
</dbReference>
<dbReference type="PROSITE" id="PS50893">
    <property type="entry name" value="ABC_TRANSPORTER_2"/>
    <property type="match status" value="1"/>
</dbReference>
<dbReference type="InterPro" id="IPR003439">
    <property type="entry name" value="ABC_transporter-like_ATP-bd"/>
</dbReference>
<organism evidence="14">
    <name type="scientific">bioreactor metagenome</name>
    <dbReference type="NCBI Taxonomy" id="1076179"/>
    <lineage>
        <taxon>unclassified sequences</taxon>
        <taxon>metagenomes</taxon>
        <taxon>ecological metagenomes</taxon>
    </lineage>
</organism>
<dbReference type="GO" id="GO:0016887">
    <property type="term" value="F:ATP hydrolysis activity"/>
    <property type="evidence" value="ECO:0007669"/>
    <property type="project" value="InterPro"/>
</dbReference>
<evidence type="ECO:0000256" key="5">
    <source>
        <dbReference type="ARBA" id="ARBA00022741"/>
    </source>
</evidence>
<keyword evidence="8 11" id="KW-1133">Transmembrane helix</keyword>
<dbReference type="PROSITE" id="PS50929">
    <property type="entry name" value="ABC_TM1F"/>
    <property type="match status" value="1"/>
</dbReference>
<feature type="transmembrane region" description="Helical" evidence="11">
    <location>
        <begin position="160"/>
        <end position="177"/>
    </location>
</feature>
<feature type="transmembrane region" description="Helical" evidence="11">
    <location>
        <begin position="18"/>
        <end position="37"/>
    </location>
</feature>
<dbReference type="InterPro" id="IPR011527">
    <property type="entry name" value="ABC1_TM_dom"/>
</dbReference>
<keyword evidence="7" id="KW-1278">Translocase</keyword>
<evidence type="ECO:0000256" key="4">
    <source>
        <dbReference type="ARBA" id="ARBA00022692"/>
    </source>
</evidence>
<dbReference type="Pfam" id="PF00005">
    <property type="entry name" value="ABC_tran"/>
    <property type="match status" value="1"/>
</dbReference>
<name>A0A644TPL4_9ZZZZ</name>
<evidence type="ECO:0000256" key="1">
    <source>
        <dbReference type="ARBA" id="ARBA00004651"/>
    </source>
</evidence>
<evidence type="ECO:0000256" key="11">
    <source>
        <dbReference type="SAM" id="Phobius"/>
    </source>
</evidence>